<comment type="caution">
    <text evidence="1">The sequence shown here is derived from an EMBL/GenBank/DDBJ whole genome shotgun (WGS) entry which is preliminary data.</text>
</comment>
<organism evidence="1 2">
    <name type="scientific">Micromonospora taraxaci</name>
    <dbReference type="NCBI Taxonomy" id="1316803"/>
    <lineage>
        <taxon>Bacteria</taxon>
        <taxon>Bacillati</taxon>
        <taxon>Actinomycetota</taxon>
        <taxon>Actinomycetes</taxon>
        <taxon>Micromonosporales</taxon>
        <taxon>Micromonosporaceae</taxon>
        <taxon>Micromonospora</taxon>
    </lineage>
</organism>
<dbReference type="Proteomes" id="UP000317685">
    <property type="component" value="Unassembled WGS sequence"/>
</dbReference>
<name>A0A561VY99_9ACTN</name>
<evidence type="ECO:0000313" key="2">
    <source>
        <dbReference type="Proteomes" id="UP000317685"/>
    </source>
</evidence>
<accession>A0A561VY99</accession>
<evidence type="ECO:0000313" key="1">
    <source>
        <dbReference type="EMBL" id="TWG16572.1"/>
    </source>
</evidence>
<gene>
    <name evidence="1" type="ORF">FHU34_111911</name>
</gene>
<protein>
    <submittedName>
        <fullName evidence="1">Uncharacterized protein</fullName>
    </submittedName>
</protein>
<sequence>MFRLLARFSEHDLDQWDNWRLDTSYGPVYVTASRALAPGWQDDAFTPVWPLPPRLQEAGRDGASGG</sequence>
<dbReference type="EMBL" id="VIWZ01000001">
    <property type="protein sequence ID" value="TWG16572.1"/>
    <property type="molecule type" value="Genomic_DNA"/>
</dbReference>
<keyword evidence="2" id="KW-1185">Reference proteome</keyword>
<reference evidence="1 2" key="1">
    <citation type="submission" date="2019-06" db="EMBL/GenBank/DDBJ databases">
        <title>Sequencing the genomes of 1000 actinobacteria strains.</title>
        <authorList>
            <person name="Klenk H.-P."/>
        </authorList>
    </citation>
    <scope>NUCLEOTIDE SEQUENCE [LARGE SCALE GENOMIC DNA]</scope>
    <source>
        <strain evidence="1 2">DSM 45885</strain>
    </source>
</reference>
<dbReference type="AlphaFoldDB" id="A0A561VY99"/>
<proteinExistence type="predicted"/>